<evidence type="ECO:0008006" key="9">
    <source>
        <dbReference type="Google" id="ProtNLM"/>
    </source>
</evidence>
<dbReference type="GO" id="GO:0016651">
    <property type="term" value="F:oxidoreductase activity, acting on NAD(P)H"/>
    <property type="evidence" value="ECO:0007669"/>
    <property type="project" value="InterPro"/>
</dbReference>
<keyword evidence="3" id="KW-0813">Transport</keyword>
<reference evidence="8" key="1">
    <citation type="submission" date="2018-05" db="EMBL/GenBank/DDBJ databases">
        <authorList>
            <person name="Lanie J.A."/>
            <person name="Ng W.-L."/>
            <person name="Kazmierczak K.M."/>
            <person name="Andrzejewski T.M."/>
            <person name="Davidsen T.M."/>
            <person name="Wayne K.J."/>
            <person name="Tettelin H."/>
            <person name="Glass J.I."/>
            <person name="Rusch D."/>
            <person name="Podicherti R."/>
            <person name="Tsui H.-C.T."/>
            <person name="Winkler M.E."/>
        </authorList>
    </citation>
    <scope>NUCLEOTIDE SEQUENCE</scope>
</reference>
<evidence type="ECO:0000256" key="5">
    <source>
        <dbReference type="ARBA" id="ARBA00022989"/>
    </source>
</evidence>
<name>A0A382YDE7_9ZZZZ</name>
<accession>A0A382YDE7</accession>
<proteinExistence type="inferred from homology"/>
<keyword evidence="5 7" id="KW-1133">Transmembrane helix</keyword>
<feature type="transmembrane region" description="Helical" evidence="7">
    <location>
        <begin position="49"/>
        <end position="74"/>
    </location>
</feature>
<evidence type="ECO:0000256" key="3">
    <source>
        <dbReference type="ARBA" id="ARBA00022448"/>
    </source>
</evidence>
<dbReference type="InterPro" id="IPR039428">
    <property type="entry name" value="NUOK/Mnh_C1-like"/>
</dbReference>
<gene>
    <name evidence="8" type="ORF">METZ01_LOCUS434181</name>
</gene>
<dbReference type="NCBIfam" id="NF004320">
    <property type="entry name" value="PRK05715.1-2"/>
    <property type="match status" value="1"/>
</dbReference>
<dbReference type="GO" id="GO:0030964">
    <property type="term" value="C:NADH dehydrogenase complex"/>
    <property type="evidence" value="ECO:0007669"/>
    <property type="project" value="TreeGrafter"/>
</dbReference>
<evidence type="ECO:0000256" key="7">
    <source>
        <dbReference type="SAM" id="Phobius"/>
    </source>
</evidence>
<dbReference type="HAMAP" id="MF_01456">
    <property type="entry name" value="NDH1_NuoK"/>
    <property type="match status" value="1"/>
</dbReference>
<dbReference type="PANTHER" id="PTHR11434">
    <property type="entry name" value="NADH-UBIQUINONE OXIDOREDUCTASE SUBUNIT ND4L"/>
    <property type="match status" value="1"/>
</dbReference>
<keyword evidence="4 7" id="KW-0812">Transmembrane</keyword>
<dbReference type="GO" id="GO:0042773">
    <property type="term" value="P:ATP synthesis coupled electron transport"/>
    <property type="evidence" value="ECO:0007669"/>
    <property type="project" value="InterPro"/>
</dbReference>
<keyword evidence="6 7" id="KW-0472">Membrane</keyword>
<evidence type="ECO:0000256" key="1">
    <source>
        <dbReference type="ARBA" id="ARBA00004141"/>
    </source>
</evidence>
<dbReference type="EMBL" id="UINC01174949">
    <property type="protein sequence ID" value="SVD81327.1"/>
    <property type="molecule type" value="Genomic_DNA"/>
</dbReference>
<evidence type="ECO:0000256" key="4">
    <source>
        <dbReference type="ARBA" id="ARBA00022692"/>
    </source>
</evidence>
<dbReference type="PANTHER" id="PTHR11434:SF16">
    <property type="entry name" value="NADH-UBIQUINONE OXIDOREDUCTASE CHAIN 4L"/>
    <property type="match status" value="1"/>
</dbReference>
<dbReference type="Gene3D" id="1.10.287.3510">
    <property type="match status" value="1"/>
</dbReference>
<organism evidence="8">
    <name type="scientific">marine metagenome</name>
    <dbReference type="NCBI Taxonomy" id="408172"/>
    <lineage>
        <taxon>unclassified sequences</taxon>
        <taxon>metagenomes</taxon>
        <taxon>ecological metagenomes</taxon>
    </lineage>
</organism>
<dbReference type="InterPro" id="IPR001133">
    <property type="entry name" value="NADH_UbQ_OxRdtase_chain4L/K"/>
</dbReference>
<sequence length="90" mass="9603">VLSRQNIIVILMSLELMLNGVNLAIISFGRYFITPEGSALSGTGASSSQIFVIIVLAIAAAEAAVGLAILLAVYRRWRSARIGDMRLLKG</sequence>
<dbReference type="AlphaFoldDB" id="A0A382YDE7"/>
<comment type="similarity">
    <text evidence="2">Belongs to the complex I subunit 4L family.</text>
</comment>
<dbReference type="Pfam" id="PF00420">
    <property type="entry name" value="Oxidored_q2"/>
    <property type="match status" value="1"/>
</dbReference>
<evidence type="ECO:0000313" key="8">
    <source>
        <dbReference type="EMBL" id="SVD81327.1"/>
    </source>
</evidence>
<evidence type="ECO:0000256" key="2">
    <source>
        <dbReference type="ARBA" id="ARBA00010519"/>
    </source>
</evidence>
<comment type="subcellular location">
    <subcellularLocation>
        <location evidence="1">Membrane</location>
        <topology evidence="1">Multi-pass membrane protein</topology>
    </subcellularLocation>
</comment>
<feature type="transmembrane region" description="Helical" evidence="7">
    <location>
        <begin position="7"/>
        <end position="29"/>
    </location>
</feature>
<protein>
    <recommendedName>
        <fullName evidence="9">NADH:quinone oxidoreductase/Mrp antiporter membrane subunit domain-containing protein</fullName>
    </recommendedName>
</protein>
<feature type="non-terminal residue" evidence="8">
    <location>
        <position position="1"/>
    </location>
</feature>
<evidence type="ECO:0000256" key="6">
    <source>
        <dbReference type="ARBA" id="ARBA00023136"/>
    </source>
</evidence>